<dbReference type="Proteomes" id="UP001209076">
    <property type="component" value="Unassembled WGS sequence"/>
</dbReference>
<name>A0ABT2Q0V0_9MOLU</name>
<evidence type="ECO:0000313" key="2">
    <source>
        <dbReference type="Proteomes" id="UP001209076"/>
    </source>
</evidence>
<dbReference type="Gene3D" id="3.20.170.20">
    <property type="entry name" value="Protein of unknown function DUF952"/>
    <property type="match status" value="1"/>
</dbReference>
<keyword evidence="2" id="KW-1185">Reference proteome</keyword>
<protein>
    <submittedName>
        <fullName evidence="1">DUF952 domain-containing protein</fullName>
    </submittedName>
</protein>
<reference evidence="2" key="1">
    <citation type="submission" date="2023-07" db="EMBL/GenBank/DDBJ databases">
        <title>Novel Mycoplasma species identified in domestic and wild animals.</title>
        <authorList>
            <person name="Volokhov D.V."/>
            <person name="Furtak V.A."/>
            <person name="Zagorodnyaya T.A."/>
        </authorList>
    </citation>
    <scope>NUCLEOTIDE SEQUENCE [LARGE SCALE GENOMIC DNA]</scope>
    <source>
        <strain evidence="2">92-19</strain>
    </source>
</reference>
<comment type="caution">
    <text evidence="1">The sequence shown here is derived from an EMBL/GenBank/DDBJ whole genome shotgun (WGS) entry which is preliminary data.</text>
</comment>
<sequence>MILVTLTQSELNESPIGTSLLKKGPFIHASTIDLFDRILHKFIGRGDLFLIGIDESKLESPCQYEDKNNNQLFYPHIYGPINPSAILWQIPLVIKDNQIVWPIGVAPHFEE</sequence>
<dbReference type="RefSeq" id="WP_262096848.1">
    <property type="nucleotide sequence ID" value="NZ_JAOEGN010000016.1"/>
</dbReference>
<dbReference type="EMBL" id="JAOEGN010000016">
    <property type="protein sequence ID" value="MCU0105533.1"/>
    <property type="molecule type" value="Genomic_DNA"/>
</dbReference>
<dbReference type="InterPro" id="IPR009297">
    <property type="entry name" value="DUF952"/>
</dbReference>
<proteinExistence type="predicted"/>
<accession>A0ABT2Q0V0</accession>
<gene>
    <name evidence="1" type="ORF">N7603_07660</name>
</gene>
<dbReference type="Pfam" id="PF06108">
    <property type="entry name" value="DUF952"/>
    <property type="match status" value="1"/>
</dbReference>
<dbReference type="SUPFAM" id="SSF56399">
    <property type="entry name" value="ADP-ribosylation"/>
    <property type="match status" value="1"/>
</dbReference>
<evidence type="ECO:0000313" key="1">
    <source>
        <dbReference type="EMBL" id="MCU0105533.1"/>
    </source>
</evidence>
<organism evidence="1 2">
    <name type="scientific">Paracholeplasma vituli</name>
    <dbReference type="NCBI Taxonomy" id="69473"/>
    <lineage>
        <taxon>Bacteria</taxon>
        <taxon>Bacillati</taxon>
        <taxon>Mycoplasmatota</taxon>
        <taxon>Mollicutes</taxon>
        <taxon>Acholeplasmatales</taxon>
        <taxon>Acholeplasmataceae</taxon>
        <taxon>Paracholeplasma</taxon>
    </lineage>
</organism>